<reference evidence="6 7" key="1">
    <citation type="submission" date="2023-02" db="EMBL/GenBank/DDBJ databases">
        <title>Genome sequencing required for Actinomycetospora new species description.</title>
        <authorList>
            <person name="Saimee Y."/>
            <person name="Duangmal K."/>
        </authorList>
    </citation>
    <scope>NUCLEOTIDE SEQUENCE [LARGE SCALE GENOMIC DNA]</scope>
    <source>
        <strain evidence="6 7">DW7H6</strain>
    </source>
</reference>
<name>A0ABT5SZY1_9PSEU</name>
<gene>
    <name evidence="6" type="ORF">PGB27_24065</name>
</gene>
<dbReference type="InterPro" id="IPR050377">
    <property type="entry name" value="Radical_SAM_PqqE_MftC-like"/>
</dbReference>
<feature type="domain" description="Radical SAM core" evidence="5">
    <location>
        <begin position="38"/>
        <end position="185"/>
    </location>
</feature>
<dbReference type="Gene3D" id="3.20.20.70">
    <property type="entry name" value="Aldolase class I"/>
    <property type="match status" value="1"/>
</dbReference>
<dbReference type="EMBL" id="JAQZAO010000012">
    <property type="protein sequence ID" value="MDD7968430.1"/>
    <property type="molecule type" value="Genomic_DNA"/>
</dbReference>
<evidence type="ECO:0000256" key="4">
    <source>
        <dbReference type="ARBA" id="ARBA00023014"/>
    </source>
</evidence>
<sequence>MSFLDLRTKLRQDSILDTVVHVAEGGHSSAPLVVELDPTSFCDLACPECISSGLLNAGRFTEEALIQFADDAVQAGVRAVILIGGGEPLLHPATGRVIATLSAGGVAVGITTNGTQLHRYHQLVAQQVAWTRVSVDAATAQTYGRFRPARGGRNKFDQVIENMRALARDKSGRLGFSFLAMVRHETSVKQAETNIGEICDAVELADRVGCDYIEIKAEYDLSHFVKGHRSSALPMLEKELNRIERARPHLDIEVILQQNLQRMVDGDGPQVQPKDYSRCPVAELRTLITSSGAYHCPYHRGNPRARYGDPTVHSLTEMWASADREAVARRIRPDRDCEFSCIRHQSNLDILELADPRSLLRRNRVPDYDPFI</sequence>
<dbReference type="SFLD" id="SFLDS00029">
    <property type="entry name" value="Radical_SAM"/>
    <property type="match status" value="1"/>
</dbReference>
<dbReference type="SFLD" id="SFLDG01067">
    <property type="entry name" value="SPASM/twitch_domain_containing"/>
    <property type="match status" value="1"/>
</dbReference>
<dbReference type="RefSeq" id="WP_274202961.1">
    <property type="nucleotide sequence ID" value="NZ_JAQZAO010000012.1"/>
</dbReference>
<protein>
    <submittedName>
        <fullName evidence="6">Radical SAM protein</fullName>
    </submittedName>
</protein>
<dbReference type="CDD" id="cd01335">
    <property type="entry name" value="Radical_SAM"/>
    <property type="match status" value="1"/>
</dbReference>
<keyword evidence="3" id="KW-0408">Iron</keyword>
<evidence type="ECO:0000256" key="2">
    <source>
        <dbReference type="ARBA" id="ARBA00022723"/>
    </source>
</evidence>
<accession>A0ABT5SZY1</accession>
<dbReference type="Pfam" id="PF04055">
    <property type="entry name" value="Radical_SAM"/>
    <property type="match status" value="1"/>
</dbReference>
<proteinExistence type="predicted"/>
<comment type="caution">
    <text evidence="6">The sequence shown here is derived from an EMBL/GenBank/DDBJ whole genome shotgun (WGS) entry which is preliminary data.</text>
</comment>
<dbReference type="InterPro" id="IPR007197">
    <property type="entry name" value="rSAM"/>
</dbReference>
<keyword evidence="1" id="KW-0949">S-adenosyl-L-methionine</keyword>
<keyword evidence="2" id="KW-0479">Metal-binding</keyword>
<dbReference type="SUPFAM" id="SSF102114">
    <property type="entry name" value="Radical SAM enzymes"/>
    <property type="match status" value="1"/>
</dbReference>
<dbReference type="InterPro" id="IPR058240">
    <property type="entry name" value="rSAM_sf"/>
</dbReference>
<dbReference type="InterPro" id="IPR013785">
    <property type="entry name" value="Aldolase_TIM"/>
</dbReference>
<dbReference type="PANTHER" id="PTHR11228">
    <property type="entry name" value="RADICAL SAM DOMAIN PROTEIN"/>
    <property type="match status" value="1"/>
</dbReference>
<evidence type="ECO:0000256" key="1">
    <source>
        <dbReference type="ARBA" id="ARBA00022691"/>
    </source>
</evidence>
<evidence type="ECO:0000313" key="7">
    <source>
        <dbReference type="Proteomes" id="UP001300763"/>
    </source>
</evidence>
<evidence type="ECO:0000313" key="6">
    <source>
        <dbReference type="EMBL" id="MDD7968430.1"/>
    </source>
</evidence>
<organism evidence="6 7">
    <name type="scientific">Actinomycetospora lemnae</name>
    <dbReference type="NCBI Taxonomy" id="3019891"/>
    <lineage>
        <taxon>Bacteria</taxon>
        <taxon>Bacillati</taxon>
        <taxon>Actinomycetota</taxon>
        <taxon>Actinomycetes</taxon>
        <taxon>Pseudonocardiales</taxon>
        <taxon>Pseudonocardiaceae</taxon>
        <taxon>Actinomycetospora</taxon>
    </lineage>
</organism>
<evidence type="ECO:0000259" key="5">
    <source>
        <dbReference type="Pfam" id="PF04055"/>
    </source>
</evidence>
<keyword evidence="4" id="KW-0411">Iron-sulfur</keyword>
<keyword evidence="7" id="KW-1185">Reference proteome</keyword>
<dbReference type="Proteomes" id="UP001300763">
    <property type="component" value="Unassembled WGS sequence"/>
</dbReference>
<evidence type="ECO:0000256" key="3">
    <source>
        <dbReference type="ARBA" id="ARBA00023004"/>
    </source>
</evidence>
<dbReference type="PANTHER" id="PTHR11228:SF34">
    <property type="entry name" value="TUNGSTEN-CONTAINING ALDEHYDE FERREDOXIN OXIDOREDUCTASE COFACTOR MODIFYING PROTEIN"/>
    <property type="match status" value="1"/>
</dbReference>